<dbReference type="GO" id="GO:0046583">
    <property type="term" value="F:monoatomic cation efflux transmembrane transporter activity"/>
    <property type="evidence" value="ECO:0007669"/>
    <property type="project" value="TreeGrafter"/>
</dbReference>
<dbReference type="HOGENOM" id="CLU_058605_4_1_5"/>
<dbReference type="GO" id="GO:0032025">
    <property type="term" value="P:response to cobalt ion"/>
    <property type="evidence" value="ECO:0007669"/>
    <property type="project" value="TreeGrafter"/>
</dbReference>
<dbReference type="Proteomes" id="UP000031643">
    <property type="component" value="Chromosome"/>
</dbReference>
<dbReference type="GO" id="GO:0005886">
    <property type="term" value="C:plasma membrane"/>
    <property type="evidence" value="ECO:0007669"/>
    <property type="project" value="UniProtKB-SubCell"/>
</dbReference>
<dbReference type="PANTHER" id="PTHR40659:SF1">
    <property type="entry name" value="NICKEL_COBALT EFFLUX SYSTEM RCNA"/>
    <property type="match status" value="1"/>
</dbReference>
<feature type="transmembrane region" description="Helical" evidence="1">
    <location>
        <begin position="173"/>
        <end position="196"/>
    </location>
</feature>
<dbReference type="EMBL" id="AP014648">
    <property type="protein sequence ID" value="BAQ16389.1"/>
    <property type="molecule type" value="Genomic_DNA"/>
</dbReference>
<dbReference type="AlphaFoldDB" id="A0A0A8K346"/>
<dbReference type="RefSeq" id="WP_045365014.1">
    <property type="nucleotide sequence ID" value="NZ_AP014648.1"/>
</dbReference>
<feature type="transmembrane region" description="Helical" evidence="1">
    <location>
        <begin position="146"/>
        <end position="167"/>
    </location>
</feature>
<evidence type="ECO:0000313" key="3">
    <source>
        <dbReference type="Proteomes" id="UP000031643"/>
    </source>
</evidence>
<proteinExistence type="predicted"/>
<dbReference type="KEGG" id="mcg:GL4_0929"/>
<evidence type="ECO:0000313" key="2">
    <source>
        <dbReference type="EMBL" id="BAQ16389.1"/>
    </source>
</evidence>
<reference evidence="2 3" key="1">
    <citation type="submission" date="2014-09" db="EMBL/GenBank/DDBJ databases">
        <title>Genome sequencing of Methyloceanibacter caenitepidi Gela4.</title>
        <authorList>
            <person name="Takeuchi M."/>
            <person name="Susumu S."/>
            <person name="Kamagata Y."/>
            <person name="Oshima K."/>
            <person name="Hattori M."/>
            <person name="Iwasaki W."/>
        </authorList>
    </citation>
    <scope>NUCLEOTIDE SEQUENCE [LARGE SCALE GENOMIC DNA]</scope>
    <source>
        <strain evidence="2 3">Gela4</strain>
    </source>
</reference>
<organism evidence="2 3">
    <name type="scientific">Methyloceanibacter caenitepidi</name>
    <dbReference type="NCBI Taxonomy" id="1384459"/>
    <lineage>
        <taxon>Bacteria</taxon>
        <taxon>Pseudomonadati</taxon>
        <taxon>Pseudomonadota</taxon>
        <taxon>Alphaproteobacteria</taxon>
        <taxon>Hyphomicrobiales</taxon>
        <taxon>Hyphomicrobiaceae</taxon>
        <taxon>Methyloceanibacter</taxon>
    </lineage>
</organism>
<gene>
    <name evidence="2" type="ORF">GL4_0929</name>
</gene>
<dbReference type="GO" id="GO:0015099">
    <property type="term" value="F:nickel cation transmembrane transporter activity"/>
    <property type="evidence" value="ECO:0007669"/>
    <property type="project" value="TreeGrafter"/>
</dbReference>
<feature type="transmembrane region" description="Helical" evidence="1">
    <location>
        <begin position="217"/>
        <end position="239"/>
    </location>
</feature>
<keyword evidence="1" id="KW-0812">Transmembrane</keyword>
<dbReference type="OrthoDB" id="8266312at2"/>
<dbReference type="PANTHER" id="PTHR40659">
    <property type="entry name" value="NICKEL/COBALT EFFLUX SYSTEM RCNA"/>
    <property type="match status" value="1"/>
</dbReference>
<dbReference type="STRING" id="1384459.GL4_0929"/>
<feature type="transmembrane region" description="Helical" evidence="1">
    <location>
        <begin position="27"/>
        <end position="46"/>
    </location>
</feature>
<name>A0A0A8K346_9HYPH</name>
<dbReference type="InterPro" id="IPR051224">
    <property type="entry name" value="NiCoT_RcnA"/>
</dbReference>
<dbReference type="GO" id="GO:0006824">
    <property type="term" value="P:cobalt ion transport"/>
    <property type="evidence" value="ECO:0007669"/>
    <property type="project" value="UniProtKB-KW"/>
</dbReference>
<dbReference type="GO" id="GO:0010045">
    <property type="term" value="P:response to nickel cation"/>
    <property type="evidence" value="ECO:0007669"/>
    <property type="project" value="TreeGrafter"/>
</dbReference>
<evidence type="ECO:0000256" key="1">
    <source>
        <dbReference type="SAM" id="Phobius"/>
    </source>
</evidence>
<keyword evidence="1" id="KW-1133">Transmembrane helix</keyword>
<feature type="transmembrane region" description="Helical" evidence="1">
    <location>
        <begin position="66"/>
        <end position="95"/>
    </location>
</feature>
<sequence>MHDLIALQRWLYEGMASGLRDVAGGSWPALVAAMAAAVLFGILHAMMPGHGKTVLFSYHLGQKGSLLSSIANGAILALTHVGIAVLLVLAGFAVISRAFAYGGRTPQFELASGFFVVLIGGYLVWRAVRRAAPDGPHGQSPQKGRTLAFVTGLVPCPLTTFIMSYALARGLLAAGLAVTAAMAAGMVLTISAVAVLATLSRERLLSFFSRTEGARRWLGCVLEIGGATLVVLFGMWLILGARAA</sequence>
<keyword evidence="1" id="KW-0472">Membrane</keyword>
<protein>
    <submittedName>
        <fullName evidence="2">Putative membrane protein</fullName>
    </submittedName>
</protein>
<accession>A0A0A8K346</accession>
<keyword evidence="3" id="KW-1185">Reference proteome</keyword>
<feature type="transmembrane region" description="Helical" evidence="1">
    <location>
        <begin position="107"/>
        <end position="125"/>
    </location>
</feature>